<accession>A0A4R2I6R0</accession>
<feature type="transmembrane region" description="Helical" evidence="1">
    <location>
        <begin position="307"/>
        <end position="329"/>
    </location>
</feature>
<protein>
    <submittedName>
        <fullName evidence="2">Uncharacterized protein</fullName>
    </submittedName>
</protein>
<gene>
    <name evidence="2" type="ORF">EV148_107166</name>
</gene>
<name>A0A4R2I6R0_9GAMM</name>
<proteinExistence type="predicted"/>
<comment type="caution">
    <text evidence="2">The sequence shown here is derived from an EMBL/GenBank/DDBJ whole genome shotgun (WGS) entry which is preliminary data.</text>
</comment>
<keyword evidence="3" id="KW-1185">Reference proteome</keyword>
<evidence type="ECO:0000313" key="2">
    <source>
        <dbReference type="EMBL" id="TCO38878.1"/>
    </source>
</evidence>
<evidence type="ECO:0000256" key="1">
    <source>
        <dbReference type="SAM" id="Phobius"/>
    </source>
</evidence>
<dbReference type="AlphaFoldDB" id="A0A4R2I6R0"/>
<keyword evidence="1" id="KW-1133">Transmembrane helix</keyword>
<keyword evidence="1" id="KW-0472">Membrane</keyword>
<dbReference type="Proteomes" id="UP000294862">
    <property type="component" value="Unassembled WGS sequence"/>
</dbReference>
<organism evidence="2 3">
    <name type="scientific">Dokdonella fugitiva</name>
    <dbReference type="NCBI Taxonomy" id="328517"/>
    <lineage>
        <taxon>Bacteria</taxon>
        <taxon>Pseudomonadati</taxon>
        <taxon>Pseudomonadota</taxon>
        <taxon>Gammaproteobacteria</taxon>
        <taxon>Lysobacterales</taxon>
        <taxon>Rhodanobacteraceae</taxon>
        <taxon>Dokdonella</taxon>
    </lineage>
</organism>
<feature type="transmembrane region" description="Helical" evidence="1">
    <location>
        <begin position="276"/>
        <end position="301"/>
    </location>
</feature>
<dbReference type="EMBL" id="SLWQ01000007">
    <property type="protein sequence ID" value="TCO38878.1"/>
    <property type="molecule type" value="Genomic_DNA"/>
</dbReference>
<reference evidence="2 3" key="1">
    <citation type="journal article" date="2015" name="Stand. Genomic Sci.">
        <title>Genomic Encyclopedia of Bacterial and Archaeal Type Strains, Phase III: the genomes of soil and plant-associated and newly described type strains.</title>
        <authorList>
            <person name="Whitman W.B."/>
            <person name="Woyke T."/>
            <person name="Klenk H.P."/>
            <person name="Zhou Y."/>
            <person name="Lilburn T.G."/>
            <person name="Beck B.J."/>
            <person name="De Vos P."/>
            <person name="Vandamme P."/>
            <person name="Eisen J.A."/>
            <person name="Garrity G."/>
            <person name="Hugenholtz P."/>
            <person name="Kyrpides N.C."/>
        </authorList>
    </citation>
    <scope>NUCLEOTIDE SEQUENCE [LARGE SCALE GENOMIC DNA]</scope>
    <source>
        <strain evidence="2 3">A3</strain>
    </source>
</reference>
<keyword evidence="1" id="KW-0812">Transmembrane</keyword>
<sequence>MVEQSQPMRGTISRVPADGMQGVIANDGGQWSFELERTWQSPGAPMPGQAVEFTTDAQGVVTRVVAVTASQLAAEKLRQATGAAAEWAQGPGKEKLMQATDAAAKWAKGPGREKLGKGFTAIKKAELEAPQIARDGHNFVYGKTTVEFSILTGEVMSSDKYSETHVHGGGGGGYVTTGALGHVHGSTSPVRISSTVDRTHEFWLRAGDGTEHAVRLAHHDIPLRAGQKVSLISFRSAGASNGWYSALVNHSAGRHWHLFRGQGINKKLGVERYTGMSILIAAGIYLLINTVLVSPLFLLFAKMGWTSAAAAMGGISLVAVVLAIAYVIYRFFRRSGRIAKVGARLDEHQEALIREAYAKG</sequence>
<evidence type="ECO:0000313" key="3">
    <source>
        <dbReference type="Proteomes" id="UP000294862"/>
    </source>
</evidence>